<dbReference type="EMBL" id="JAUEPS010000001">
    <property type="protein sequence ID" value="KAK0469627.1"/>
    <property type="molecule type" value="Genomic_DNA"/>
</dbReference>
<evidence type="ECO:0000256" key="2">
    <source>
        <dbReference type="SAM" id="MobiDB-lite"/>
    </source>
</evidence>
<dbReference type="RefSeq" id="XP_060339420.1">
    <property type="nucleotide sequence ID" value="XM_060470857.1"/>
</dbReference>
<accession>A0AA39NPT2</accession>
<proteinExistence type="predicted"/>
<feature type="region of interest" description="Disordered" evidence="2">
    <location>
        <begin position="272"/>
        <end position="505"/>
    </location>
</feature>
<gene>
    <name evidence="3" type="ORF">EV420DRAFT_1495740</name>
</gene>
<protein>
    <submittedName>
        <fullName evidence="3">Uncharacterized protein</fullName>
    </submittedName>
</protein>
<keyword evidence="4" id="KW-1185">Reference proteome</keyword>
<feature type="compositionally biased region" description="Basic and acidic residues" evidence="2">
    <location>
        <begin position="482"/>
        <end position="491"/>
    </location>
</feature>
<evidence type="ECO:0000256" key="1">
    <source>
        <dbReference type="SAM" id="Coils"/>
    </source>
</evidence>
<comment type="caution">
    <text evidence="3">The sequence shown here is derived from an EMBL/GenBank/DDBJ whole genome shotgun (WGS) entry which is preliminary data.</text>
</comment>
<dbReference type="Proteomes" id="UP001175211">
    <property type="component" value="Unassembled WGS sequence"/>
</dbReference>
<feature type="compositionally biased region" description="Basic and acidic residues" evidence="2">
    <location>
        <begin position="272"/>
        <end position="318"/>
    </location>
</feature>
<dbReference type="GeneID" id="85354405"/>
<reference evidence="3" key="1">
    <citation type="submission" date="2023-06" db="EMBL/GenBank/DDBJ databases">
        <authorList>
            <consortium name="Lawrence Berkeley National Laboratory"/>
            <person name="Ahrendt S."/>
            <person name="Sahu N."/>
            <person name="Indic B."/>
            <person name="Wong-Bajracharya J."/>
            <person name="Merenyi Z."/>
            <person name="Ke H.-M."/>
            <person name="Monk M."/>
            <person name="Kocsube S."/>
            <person name="Drula E."/>
            <person name="Lipzen A."/>
            <person name="Balint B."/>
            <person name="Henrissat B."/>
            <person name="Andreopoulos B."/>
            <person name="Martin F.M."/>
            <person name="Harder C.B."/>
            <person name="Rigling D."/>
            <person name="Ford K.L."/>
            <person name="Foster G.D."/>
            <person name="Pangilinan J."/>
            <person name="Papanicolaou A."/>
            <person name="Barry K."/>
            <person name="LaButti K."/>
            <person name="Viragh M."/>
            <person name="Koriabine M."/>
            <person name="Yan M."/>
            <person name="Riley R."/>
            <person name="Champramary S."/>
            <person name="Plett K.L."/>
            <person name="Tsai I.J."/>
            <person name="Slot J."/>
            <person name="Sipos G."/>
            <person name="Plett J."/>
            <person name="Nagy L.G."/>
            <person name="Grigoriev I.V."/>
        </authorList>
    </citation>
    <scope>NUCLEOTIDE SEQUENCE</scope>
    <source>
        <strain evidence="3">CCBAS 213</strain>
    </source>
</reference>
<feature type="coiled-coil region" evidence="1">
    <location>
        <begin position="18"/>
        <end position="45"/>
    </location>
</feature>
<name>A0AA39NPT2_ARMTA</name>
<organism evidence="3 4">
    <name type="scientific">Armillaria tabescens</name>
    <name type="common">Ringless honey mushroom</name>
    <name type="synonym">Agaricus tabescens</name>
    <dbReference type="NCBI Taxonomy" id="1929756"/>
    <lineage>
        <taxon>Eukaryota</taxon>
        <taxon>Fungi</taxon>
        <taxon>Dikarya</taxon>
        <taxon>Basidiomycota</taxon>
        <taxon>Agaricomycotina</taxon>
        <taxon>Agaricomycetes</taxon>
        <taxon>Agaricomycetidae</taxon>
        <taxon>Agaricales</taxon>
        <taxon>Marasmiineae</taxon>
        <taxon>Physalacriaceae</taxon>
        <taxon>Desarmillaria</taxon>
    </lineage>
</organism>
<dbReference type="AlphaFoldDB" id="A0AA39NPT2"/>
<evidence type="ECO:0000313" key="4">
    <source>
        <dbReference type="Proteomes" id="UP001175211"/>
    </source>
</evidence>
<feature type="compositionally biased region" description="Basic and acidic residues" evidence="2">
    <location>
        <begin position="451"/>
        <end position="461"/>
    </location>
</feature>
<keyword evidence="1" id="KW-0175">Coiled coil</keyword>
<evidence type="ECO:0000313" key="3">
    <source>
        <dbReference type="EMBL" id="KAK0469627.1"/>
    </source>
</evidence>
<feature type="compositionally biased region" description="Basic and acidic residues" evidence="2">
    <location>
        <begin position="412"/>
        <end position="425"/>
    </location>
</feature>
<sequence>MSRKSAIPSLEASQQTHIDDLVQRNRSLEHSAKLIRDELDQEKTRSKHALSEVHKRWKADQKEWREGIDVLLSCHNISLWHKIIDLQTERLNFLKEEDDIRLGKIARLQRDFKITQFQQSESQHISTQERLAAEIQALHRKQNTQKDKWKAHSTELLSRIQDRETKLEAATTEIDRLSEELAAQREETARQKNLYQSTTPQLDRLRLQIEGAEAKQAELQRENDDLRRAKHELDRQLAKWQNLETRGGADMEKERKRRIELEAEVQALQNRLEKSKEKEKHKVEKLKESLTEWQTHAESEQEVLEDTKRRLEQAEKKNAKLMTALEKERAKTKSLATEAKTSKAAVVIDEEDSEGEEQTKPPGSSHTSTPEPPPKPKPKPRPKSKANPAPKVSKVETTEESAEVEDFLLGTKEGKGKGKVTESKTKPSKSRSKSPSDKPEDSDIEEIPAPKPKEKEKETTKGKLKRKASSPDSVVEVKKKRAGSEVKDIPPKAKRARSVTASRADSVQLVDEGTVEAPVKKAARRKINVIPSPFAFNFGVQEGASGLNIPTALSPVKESEVPPRSFSSTLSKYTGSIARRA</sequence>